<reference evidence="2 3" key="1">
    <citation type="submission" date="2019-08" db="EMBL/GenBank/DDBJ databases">
        <authorList>
            <person name="Wang G."/>
            <person name="Xu Z."/>
        </authorList>
    </citation>
    <scope>NUCLEOTIDE SEQUENCE [LARGE SCALE GENOMIC DNA]</scope>
    <source>
        <strain evidence="2 3">ZX</strain>
    </source>
</reference>
<dbReference type="EMBL" id="VTOU01000004">
    <property type="protein sequence ID" value="TZG25164.1"/>
    <property type="molecule type" value="Genomic_DNA"/>
</dbReference>
<evidence type="ECO:0000313" key="2">
    <source>
        <dbReference type="EMBL" id="TZG25164.1"/>
    </source>
</evidence>
<dbReference type="AlphaFoldDB" id="A0A5D9C0A3"/>
<keyword evidence="1" id="KW-0472">Membrane</keyword>
<proteinExistence type="predicted"/>
<keyword evidence="1" id="KW-0812">Transmembrane</keyword>
<keyword evidence="1" id="KW-1133">Transmembrane helix</keyword>
<comment type="caution">
    <text evidence="2">The sequence shown here is derived from an EMBL/GenBank/DDBJ whole genome shotgun (WGS) entry which is preliminary data.</text>
</comment>
<gene>
    <name evidence="2" type="ORF">FYJ91_18105</name>
</gene>
<accession>A0A5D9C0A3</accession>
<feature type="transmembrane region" description="Helical" evidence="1">
    <location>
        <begin position="6"/>
        <end position="29"/>
    </location>
</feature>
<evidence type="ECO:0000256" key="1">
    <source>
        <dbReference type="SAM" id="Phobius"/>
    </source>
</evidence>
<dbReference type="RefSeq" id="WP_149523703.1">
    <property type="nucleotide sequence ID" value="NZ_VTOU01000004.1"/>
</dbReference>
<sequence length="79" mass="8066">MDDLNIPLIIAGVTVLVGLLCLGLAFVAFGKARKAARAPAGAVLGEGEETPAQLRAFGARNLLSAAVMFALAVVIILFS</sequence>
<name>A0A5D9C0A3_9SPHN</name>
<feature type="transmembrane region" description="Helical" evidence="1">
    <location>
        <begin position="61"/>
        <end position="78"/>
    </location>
</feature>
<dbReference type="Proteomes" id="UP000322077">
    <property type="component" value="Unassembled WGS sequence"/>
</dbReference>
<keyword evidence="3" id="KW-1185">Reference proteome</keyword>
<protein>
    <submittedName>
        <fullName evidence="2">Uncharacterized protein</fullName>
    </submittedName>
</protein>
<evidence type="ECO:0000313" key="3">
    <source>
        <dbReference type="Proteomes" id="UP000322077"/>
    </source>
</evidence>
<organism evidence="2 3">
    <name type="scientific">Sphingomonas montanisoli</name>
    <dbReference type="NCBI Taxonomy" id="2606412"/>
    <lineage>
        <taxon>Bacteria</taxon>
        <taxon>Pseudomonadati</taxon>
        <taxon>Pseudomonadota</taxon>
        <taxon>Alphaproteobacteria</taxon>
        <taxon>Sphingomonadales</taxon>
        <taxon>Sphingomonadaceae</taxon>
        <taxon>Sphingomonas</taxon>
    </lineage>
</organism>